<dbReference type="CDD" id="cd00808">
    <property type="entry name" value="GluRS_core"/>
    <property type="match status" value="1"/>
</dbReference>
<dbReference type="Gene3D" id="1.10.10.350">
    <property type="match status" value="1"/>
</dbReference>
<dbReference type="InterPro" id="IPR008925">
    <property type="entry name" value="aa_tRNA-synth_I_cd-bd_sf"/>
</dbReference>
<dbReference type="SUPFAM" id="SSF48163">
    <property type="entry name" value="An anticodon-binding domain of class I aminoacyl-tRNA synthetases"/>
    <property type="match status" value="1"/>
</dbReference>
<dbReference type="InterPro" id="IPR020058">
    <property type="entry name" value="Glu/Gln-tRNA-synth_Ib_cat-dom"/>
</dbReference>
<dbReference type="InterPro" id="IPR001412">
    <property type="entry name" value="aa-tRNA-synth_I_CS"/>
</dbReference>
<comment type="catalytic activity">
    <reaction evidence="7">
        <text>tRNA(Glu) + L-glutamate + ATP = L-glutamyl-tRNA(Glu) + AMP + diphosphate</text>
        <dbReference type="Rhea" id="RHEA:23540"/>
        <dbReference type="Rhea" id="RHEA-COMP:9663"/>
        <dbReference type="Rhea" id="RHEA-COMP:9680"/>
        <dbReference type="ChEBI" id="CHEBI:29985"/>
        <dbReference type="ChEBI" id="CHEBI:30616"/>
        <dbReference type="ChEBI" id="CHEBI:33019"/>
        <dbReference type="ChEBI" id="CHEBI:78442"/>
        <dbReference type="ChEBI" id="CHEBI:78520"/>
        <dbReference type="ChEBI" id="CHEBI:456215"/>
        <dbReference type="EC" id="6.1.1.17"/>
    </reaction>
</comment>
<evidence type="ECO:0000259" key="8">
    <source>
        <dbReference type="Pfam" id="PF00749"/>
    </source>
</evidence>
<dbReference type="SUPFAM" id="SSF52374">
    <property type="entry name" value="Nucleotidylyl transferase"/>
    <property type="match status" value="1"/>
</dbReference>
<keyword evidence="11" id="KW-1185">Reference proteome</keyword>
<proteinExistence type="inferred from homology"/>
<feature type="short sequence motif" description="'HIGH' region" evidence="7">
    <location>
        <begin position="10"/>
        <end position="20"/>
    </location>
</feature>
<keyword evidence="3 7" id="KW-0547">Nucleotide-binding</keyword>
<dbReference type="PRINTS" id="PR00987">
    <property type="entry name" value="TRNASYNTHGLU"/>
</dbReference>
<evidence type="ECO:0000259" key="9">
    <source>
        <dbReference type="Pfam" id="PF19269"/>
    </source>
</evidence>
<accession>A0ABU0E2B5</accession>
<evidence type="ECO:0000256" key="3">
    <source>
        <dbReference type="ARBA" id="ARBA00022741"/>
    </source>
</evidence>
<comment type="function">
    <text evidence="7">Catalyzes the attachment of glutamate to tRNA(Glu) in a two-step reaction: glutamate is first activated by ATP to form Glu-AMP and then transferred to the acceptor end of tRNA(Glu).</text>
</comment>
<dbReference type="RefSeq" id="WP_307407156.1">
    <property type="nucleotide sequence ID" value="NZ_JAUSUR010000002.1"/>
</dbReference>
<evidence type="ECO:0000256" key="6">
    <source>
        <dbReference type="ARBA" id="ARBA00023146"/>
    </source>
</evidence>
<dbReference type="NCBIfam" id="TIGR00464">
    <property type="entry name" value="gltX_bact"/>
    <property type="match status" value="1"/>
</dbReference>
<dbReference type="Pfam" id="PF19269">
    <property type="entry name" value="Anticodon_2"/>
    <property type="match status" value="1"/>
</dbReference>
<keyword evidence="7" id="KW-0963">Cytoplasm</keyword>
<keyword evidence="4 7" id="KW-0067">ATP-binding</keyword>
<dbReference type="EMBL" id="JAUSUR010000002">
    <property type="protein sequence ID" value="MDQ0360904.1"/>
    <property type="molecule type" value="Genomic_DNA"/>
</dbReference>
<dbReference type="HAMAP" id="MF_00022">
    <property type="entry name" value="Glu_tRNA_synth_type1"/>
    <property type="match status" value="1"/>
</dbReference>
<dbReference type="InterPro" id="IPR049940">
    <property type="entry name" value="GluQ/Sye"/>
</dbReference>
<evidence type="ECO:0000256" key="1">
    <source>
        <dbReference type="ARBA" id="ARBA00007894"/>
    </source>
</evidence>
<dbReference type="EC" id="6.1.1.17" evidence="7"/>
<sequence length="478" mass="54798">MNKVRVRYAPSPTGHLHIGGARTALFNYLFAKHYDGDFIFRLEDTDIERNIEGGEASQLENLAWLGIVPDESPFHPNPECGPYRQMEALDIYKGYVDELIEKGLAYKCFCTAEELAEEKERQEKLGVAPMYNRKCSHLTAEEVAEKEAAGLPYTVRVKVPEGKTYTFKDMIRGEVSFESKDIGDWVIVKSNGIPTYNFAVTIDDHRMGITHVFRGEEHLSNTPKQLMIFEMLGLTPPTYGHMTLIVNENHKKLSKRDESIMQFVSQYKDEGYIPEAMFNFLSLLGWSPEGEEEIFSKEELIKIFDEKRLSKSPSMFDKNKLIWINNRYMKALPLEEVIPLAKPFLEEAYDLSNYSDEWVNKLIALYHDQMSYGKEIVEISSLFFKDDYTLDEDGKEVMSWETTPIVKAEFANQLKEVEEWTAENIKAALKATQKATGIKGKPLFMGLRVSVTAQEHGPDLTQTIELLGKDYVLDRLSK</sequence>
<feature type="domain" description="Aminoacyl-tRNA synthetase class I anticodon-binding" evidence="9">
    <location>
        <begin position="338"/>
        <end position="477"/>
    </location>
</feature>
<dbReference type="Proteomes" id="UP001230220">
    <property type="component" value="Unassembled WGS sequence"/>
</dbReference>
<dbReference type="InterPro" id="IPR020751">
    <property type="entry name" value="aa-tRNA-synth_I_codon-bd_sub2"/>
</dbReference>
<keyword evidence="7" id="KW-0479">Metal-binding</keyword>
<evidence type="ECO:0000313" key="11">
    <source>
        <dbReference type="Proteomes" id="UP001230220"/>
    </source>
</evidence>
<name>A0ABU0E2B5_9FIRM</name>
<dbReference type="Gene3D" id="3.40.50.620">
    <property type="entry name" value="HUPs"/>
    <property type="match status" value="1"/>
</dbReference>
<keyword evidence="7" id="KW-0862">Zinc</keyword>
<dbReference type="InterPro" id="IPR033910">
    <property type="entry name" value="GluRS_core"/>
</dbReference>
<comment type="similarity">
    <text evidence="1 7">Belongs to the class-I aminoacyl-tRNA synthetase family. Glutamate--tRNA ligase type 1 subfamily.</text>
</comment>
<feature type="binding site" evidence="7">
    <location>
        <position position="110"/>
    </location>
    <ligand>
        <name>Zn(2+)</name>
        <dbReference type="ChEBI" id="CHEBI:29105"/>
    </ligand>
</feature>
<evidence type="ECO:0000256" key="4">
    <source>
        <dbReference type="ARBA" id="ARBA00022840"/>
    </source>
</evidence>
<dbReference type="PANTHER" id="PTHR43311:SF2">
    <property type="entry name" value="GLUTAMATE--TRNA LIGASE, MITOCHONDRIAL-RELATED"/>
    <property type="match status" value="1"/>
</dbReference>
<dbReference type="GO" id="GO:0050561">
    <property type="term" value="F:glutamate-tRNA(Gln) ligase activity"/>
    <property type="evidence" value="ECO:0007669"/>
    <property type="project" value="UniProtKB-EC"/>
</dbReference>
<comment type="cofactor">
    <cofactor evidence="7">
        <name>Zn(2+)</name>
        <dbReference type="ChEBI" id="CHEBI:29105"/>
    </cofactor>
    <text evidence="7">Binds 1 zinc ion per subunit.</text>
</comment>
<keyword evidence="5 7" id="KW-0648">Protein biosynthesis</keyword>
<reference evidence="10 11" key="1">
    <citation type="submission" date="2023-07" db="EMBL/GenBank/DDBJ databases">
        <title>Genomic Encyclopedia of Type Strains, Phase IV (KMG-IV): sequencing the most valuable type-strain genomes for metagenomic binning, comparative biology and taxonomic classification.</title>
        <authorList>
            <person name="Goeker M."/>
        </authorList>
    </citation>
    <scope>NUCLEOTIDE SEQUENCE [LARGE SCALE GENOMIC DNA]</scope>
    <source>
        <strain evidence="10 11">DSM 16784</strain>
    </source>
</reference>
<evidence type="ECO:0000256" key="2">
    <source>
        <dbReference type="ARBA" id="ARBA00022598"/>
    </source>
</evidence>
<comment type="subcellular location">
    <subcellularLocation>
        <location evidence="7">Cytoplasm</location>
    </subcellularLocation>
</comment>
<keyword evidence="2 7" id="KW-0436">Ligase</keyword>
<dbReference type="InterPro" id="IPR045462">
    <property type="entry name" value="aa-tRNA-synth_I_cd-bd"/>
</dbReference>
<dbReference type="InterPro" id="IPR014729">
    <property type="entry name" value="Rossmann-like_a/b/a_fold"/>
</dbReference>
<comment type="subunit">
    <text evidence="7">Monomer.</text>
</comment>
<evidence type="ECO:0000256" key="5">
    <source>
        <dbReference type="ARBA" id="ARBA00022917"/>
    </source>
</evidence>
<keyword evidence="6 7" id="KW-0030">Aminoacyl-tRNA synthetase</keyword>
<dbReference type="Pfam" id="PF00749">
    <property type="entry name" value="tRNA-synt_1c"/>
    <property type="match status" value="1"/>
</dbReference>
<dbReference type="InterPro" id="IPR000924">
    <property type="entry name" value="Glu/Gln-tRNA-synth"/>
</dbReference>
<feature type="binding site" evidence="7">
    <location>
        <position position="108"/>
    </location>
    <ligand>
        <name>Zn(2+)</name>
        <dbReference type="ChEBI" id="CHEBI:29105"/>
    </ligand>
</feature>
<dbReference type="PROSITE" id="PS00178">
    <property type="entry name" value="AA_TRNA_LIGASE_I"/>
    <property type="match status" value="1"/>
</dbReference>
<feature type="domain" description="Glutamyl/glutaminyl-tRNA synthetase class Ib catalytic" evidence="8">
    <location>
        <begin position="3"/>
        <end position="323"/>
    </location>
</feature>
<feature type="short sequence motif" description="'KMSKS' region" evidence="7">
    <location>
        <begin position="252"/>
        <end position="256"/>
    </location>
</feature>
<dbReference type="InterPro" id="IPR004527">
    <property type="entry name" value="Glu-tRNA-ligase_bac/mito"/>
</dbReference>
<organism evidence="10 11">
    <name type="scientific">Breznakia pachnodae</name>
    <dbReference type="NCBI Taxonomy" id="265178"/>
    <lineage>
        <taxon>Bacteria</taxon>
        <taxon>Bacillati</taxon>
        <taxon>Bacillota</taxon>
        <taxon>Erysipelotrichia</taxon>
        <taxon>Erysipelotrichales</taxon>
        <taxon>Erysipelotrichaceae</taxon>
        <taxon>Breznakia</taxon>
    </lineage>
</organism>
<gene>
    <name evidence="7" type="primary">gltX</name>
    <name evidence="10" type="ORF">J2S15_001649</name>
</gene>
<protein>
    <recommendedName>
        <fullName evidence="7">Glutamate--tRNA ligase</fullName>
        <ecNumber evidence="7">6.1.1.17</ecNumber>
    </recommendedName>
    <alternativeName>
        <fullName evidence="7">Glutamyl-tRNA synthetase</fullName>
        <shortName evidence="7">GluRS</shortName>
    </alternativeName>
</protein>
<feature type="binding site" evidence="7">
    <location>
        <position position="255"/>
    </location>
    <ligand>
        <name>ATP</name>
        <dbReference type="ChEBI" id="CHEBI:30616"/>
    </ligand>
</feature>
<feature type="binding site" evidence="7">
    <location>
        <position position="137"/>
    </location>
    <ligand>
        <name>Zn(2+)</name>
        <dbReference type="ChEBI" id="CHEBI:29105"/>
    </ligand>
</feature>
<dbReference type="PANTHER" id="PTHR43311">
    <property type="entry name" value="GLUTAMATE--TRNA LIGASE"/>
    <property type="match status" value="1"/>
</dbReference>
<evidence type="ECO:0000313" key="10">
    <source>
        <dbReference type="EMBL" id="MDQ0360904.1"/>
    </source>
</evidence>
<evidence type="ECO:0000256" key="7">
    <source>
        <dbReference type="HAMAP-Rule" id="MF_00022"/>
    </source>
</evidence>
<feature type="binding site" evidence="7">
    <location>
        <position position="135"/>
    </location>
    <ligand>
        <name>Zn(2+)</name>
        <dbReference type="ChEBI" id="CHEBI:29105"/>
    </ligand>
</feature>
<comment type="caution">
    <text evidence="10">The sequence shown here is derived from an EMBL/GenBank/DDBJ whole genome shotgun (WGS) entry which is preliminary data.</text>
</comment>